<comment type="caution">
    <text evidence="1">The sequence shown here is derived from an EMBL/GenBank/DDBJ whole genome shotgun (WGS) entry which is preliminary data.</text>
</comment>
<protein>
    <recommendedName>
        <fullName evidence="3">Peptidase S1 domain-containing protein</fullName>
    </recommendedName>
</protein>
<dbReference type="EMBL" id="JBHSBM010000079">
    <property type="protein sequence ID" value="MFC4063280.1"/>
    <property type="molecule type" value="Genomic_DNA"/>
</dbReference>
<accession>A0ABV8IJN8</accession>
<organism evidence="1 2">
    <name type="scientific">Planomonospora corallina</name>
    <dbReference type="NCBI Taxonomy" id="1806052"/>
    <lineage>
        <taxon>Bacteria</taxon>
        <taxon>Bacillati</taxon>
        <taxon>Actinomycetota</taxon>
        <taxon>Actinomycetes</taxon>
        <taxon>Streptosporangiales</taxon>
        <taxon>Streptosporangiaceae</taxon>
        <taxon>Planomonospora</taxon>
    </lineage>
</organism>
<sequence length="176" mass="19212">MVTAGHCLLPQGGYSKIGPVLWSNWHRGTGTVKLPGQPTYYGDLGLINTNIRDTSPTIFVGDKNSSTKRWVGGRHSVRAKEGDQYCTGGATTGQICRWKVTDLAWKVDTFEGDNYDGTLRWVQVGKKRGRCVNGGDSGGPVYTFRSDGYVVAKGITSASNTKDEPIKDTCLHFFTD</sequence>
<dbReference type="RefSeq" id="WP_377295161.1">
    <property type="nucleotide sequence ID" value="NZ_JBHSBM010000079.1"/>
</dbReference>
<dbReference type="InterPro" id="IPR009003">
    <property type="entry name" value="Peptidase_S1_PA"/>
</dbReference>
<gene>
    <name evidence="1" type="ORF">ACFOWE_33785</name>
</gene>
<proteinExistence type="predicted"/>
<dbReference type="Gene3D" id="2.40.10.10">
    <property type="entry name" value="Trypsin-like serine proteases"/>
    <property type="match status" value="1"/>
</dbReference>
<dbReference type="Proteomes" id="UP001595850">
    <property type="component" value="Unassembled WGS sequence"/>
</dbReference>
<evidence type="ECO:0008006" key="3">
    <source>
        <dbReference type="Google" id="ProtNLM"/>
    </source>
</evidence>
<evidence type="ECO:0000313" key="1">
    <source>
        <dbReference type="EMBL" id="MFC4063280.1"/>
    </source>
</evidence>
<feature type="non-terminal residue" evidence="1">
    <location>
        <position position="176"/>
    </location>
</feature>
<dbReference type="SUPFAM" id="SSF50494">
    <property type="entry name" value="Trypsin-like serine proteases"/>
    <property type="match status" value="1"/>
</dbReference>
<evidence type="ECO:0000313" key="2">
    <source>
        <dbReference type="Proteomes" id="UP001595850"/>
    </source>
</evidence>
<name>A0ABV8IJN8_9ACTN</name>
<dbReference type="InterPro" id="IPR043504">
    <property type="entry name" value="Peptidase_S1_PA_chymotrypsin"/>
</dbReference>
<keyword evidence="2" id="KW-1185">Reference proteome</keyword>
<reference evidence="2" key="1">
    <citation type="journal article" date="2019" name="Int. J. Syst. Evol. Microbiol.">
        <title>The Global Catalogue of Microorganisms (GCM) 10K type strain sequencing project: providing services to taxonomists for standard genome sequencing and annotation.</title>
        <authorList>
            <consortium name="The Broad Institute Genomics Platform"/>
            <consortium name="The Broad Institute Genome Sequencing Center for Infectious Disease"/>
            <person name="Wu L."/>
            <person name="Ma J."/>
        </authorList>
    </citation>
    <scope>NUCLEOTIDE SEQUENCE [LARGE SCALE GENOMIC DNA]</scope>
    <source>
        <strain evidence="2">TBRC 4489</strain>
    </source>
</reference>